<evidence type="ECO:0000313" key="2">
    <source>
        <dbReference type="Proteomes" id="UP000243657"/>
    </source>
</evidence>
<name>A0A261F7B6_9BIFI</name>
<dbReference type="Proteomes" id="UP000243657">
    <property type="component" value="Unassembled WGS sequence"/>
</dbReference>
<organism evidence="1 2">
    <name type="scientific">Alloscardovia macacae</name>
    <dbReference type="NCBI Taxonomy" id="1160091"/>
    <lineage>
        <taxon>Bacteria</taxon>
        <taxon>Bacillati</taxon>
        <taxon>Actinomycetota</taxon>
        <taxon>Actinomycetes</taxon>
        <taxon>Bifidobacteriales</taxon>
        <taxon>Bifidobacteriaceae</taxon>
        <taxon>Alloscardovia</taxon>
    </lineage>
</organism>
<accession>A0A261F7B6</accession>
<dbReference type="EMBL" id="MWWT01000001">
    <property type="protein sequence ID" value="OZG54984.1"/>
    <property type="molecule type" value="Genomic_DNA"/>
</dbReference>
<gene>
    <name evidence="1" type="ORF">ALMA_0309</name>
</gene>
<sequence>MGVMVAGRSIVGEMGEIGEMGEMGAVRILRVIPLFVAAVVKSGITRKIEMTVGEVPATFCYSAHFVPSPRPKMRRIAKSSFDVNRLYSKFDVLVFFWAVLSAQKRLNVDKNRLLIKSLVPAALPHHPHHPLRT</sequence>
<keyword evidence="2" id="KW-1185">Reference proteome</keyword>
<proteinExistence type="predicted"/>
<dbReference type="AlphaFoldDB" id="A0A261F7B6"/>
<protein>
    <submittedName>
        <fullName evidence="1">Uncharacterized protein</fullName>
    </submittedName>
</protein>
<reference evidence="1 2" key="1">
    <citation type="journal article" date="2017" name="BMC Genomics">
        <title>Comparative genomic and phylogenomic analyses of the Bifidobacteriaceae family.</title>
        <authorList>
            <person name="Lugli G.A."/>
            <person name="Milani C."/>
            <person name="Turroni F."/>
            <person name="Duranti S."/>
            <person name="Mancabelli L."/>
            <person name="Mangifesta M."/>
            <person name="Ferrario C."/>
            <person name="Modesto M."/>
            <person name="Mattarelli P."/>
            <person name="Jiri K."/>
            <person name="van Sinderen D."/>
            <person name="Ventura M."/>
        </authorList>
    </citation>
    <scope>NUCLEOTIDE SEQUENCE [LARGE SCALE GENOMIC DNA]</scope>
    <source>
        <strain evidence="1 2">DSM 24762</strain>
    </source>
</reference>
<comment type="caution">
    <text evidence="1">The sequence shown here is derived from an EMBL/GenBank/DDBJ whole genome shotgun (WGS) entry which is preliminary data.</text>
</comment>
<evidence type="ECO:0000313" key="1">
    <source>
        <dbReference type="EMBL" id="OZG54984.1"/>
    </source>
</evidence>